<dbReference type="InterPro" id="IPR037523">
    <property type="entry name" value="VOC_core"/>
</dbReference>
<dbReference type="AlphaFoldDB" id="A0A916X4D4"/>
<evidence type="ECO:0000313" key="2">
    <source>
        <dbReference type="EMBL" id="GGB87634.1"/>
    </source>
</evidence>
<name>A0A916X4D4_9SPHN</name>
<feature type="domain" description="VOC" evidence="1">
    <location>
        <begin position="4"/>
        <end position="121"/>
    </location>
</feature>
<dbReference type="InterPro" id="IPR029068">
    <property type="entry name" value="Glyas_Bleomycin-R_OHBP_Dase"/>
</dbReference>
<dbReference type="SUPFAM" id="SSF54593">
    <property type="entry name" value="Glyoxalase/Bleomycin resistance protein/Dihydroxybiphenyl dioxygenase"/>
    <property type="match status" value="1"/>
</dbReference>
<dbReference type="CDD" id="cd08351">
    <property type="entry name" value="ChaP_like"/>
    <property type="match status" value="1"/>
</dbReference>
<dbReference type="Proteomes" id="UP000608154">
    <property type="component" value="Unassembled WGS sequence"/>
</dbReference>
<dbReference type="PROSITE" id="PS51819">
    <property type="entry name" value="VOC"/>
    <property type="match status" value="1"/>
</dbReference>
<sequence length="128" mass="14419">MSVQLNHTIVWCTDRFRSADFLAEVFGLPEPKDLFHFRVVEVANGVSLDFAEKEGAIAPQHYAFLVSEQEFDAVIEKIRAKSLQYWADPARKHPGEINHNDGGRGVYFEGPDGHFLEALTVPYGGWKA</sequence>
<organism evidence="2 3">
    <name type="scientific">Novosphingobium endophyticum</name>
    <dbReference type="NCBI Taxonomy" id="1955250"/>
    <lineage>
        <taxon>Bacteria</taxon>
        <taxon>Pseudomonadati</taxon>
        <taxon>Pseudomonadota</taxon>
        <taxon>Alphaproteobacteria</taxon>
        <taxon>Sphingomonadales</taxon>
        <taxon>Sphingomonadaceae</taxon>
        <taxon>Novosphingobium</taxon>
    </lineage>
</organism>
<protein>
    <submittedName>
        <fullName evidence="2">ChaP protein</fullName>
    </submittedName>
</protein>
<keyword evidence="3" id="KW-1185">Reference proteome</keyword>
<dbReference type="RefSeq" id="WP_188767400.1">
    <property type="nucleotide sequence ID" value="NZ_BMHK01000001.1"/>
</dbReference>
<reference evidence="2" key="2">
    <citation type="submission" date="2020-09" db="EMBL/GenBank/DDBJ databases">
        <authorList>
            <person name="Sun Q."/>
            <person name="Zhou Y."/>
        </authorList>
    </citation>
    <scope>NUCLEOTIDE SEQUENCE</scope>
    <source>
        <strain evidence="2">CGMCC 1.15095</strain>
    </source>
</reference>
<dbReference type="Gene3D" id="3.10.180.10">
    <property type="entry name" value="2,3-Dihydroxybiphenyl 1,2-Dioxygenase, domain 1"/>
    <property type="match status" value="1"/>
</dbReference>
<comment type="caution">
    <text evidence="2">The sequence shown here is derived from an EMBL/GenBank/DDBJ whole genome shotgun (WGS) entry which is preliminary data.</text>
</comment>
<reference evidence="2" key="1">
    <citation type="journal article" date="2014" name="Int. J. Syst. Evol. Microbiol.">
        <title>Complete genome sequence of Corynebacterium casei LMG S-19264T (=DSM 44701T), isolated from a smear-ripened cheese.</title>
        <authorList>
            <consortium name="US DOE Joint Genome Institute (JGI-PGF)"/>
            <person name="Walter F."/>
            <person name="Albersmeier A."/>
            <person name="Kalinowski J."/>
            <person name="Ruckert C."/>
        </authorList>
    </citation>
    <scope>NUCLEOTIDE SEQUENCE</scope>
    <source>
        <strain evidence="2">CGMCC 1.15095</strain>
    </source>
</reference>
<accession>A0A916X4D4</accession>
<evidence type="ECO:0000259" key="1">
    <source>
        <dbReference type="PROSITE" id="PS51819"/>
    </source>
</evidence>
<proteinExistence type="predicted"/>
<dbReference type="Pfam" id="PF00903">
    <property type="entry name" value="Glyoxalase"/>
    <property type="match status" value="1"/>
</dbReference>
<dbReference type="InterPro" id="IPR004360">
    <property type="entry name" value="Glyas_Fos-R_dOase_dom"/>
</dbReference>
<evidence type="ECO:0000313" key="3">
    <source>
        <dbReference type="Proteomes" id="UP000608154"/>
    </source>
</evidence>
<dbReference type="EMBL" id="BMHK01000001">
    <property type="protein sequence ID" value="GGB87634.1"/>
    <property type="molecule type" value="Genomic_DNA"/>
</dbReference>
<gene>
    <name evidence="2" type="ORF">GCM10011494_02490</name>
</gene>